<evidence type="ECO:0000313" key="1">
    <source>
        <dbReference type="EMBL" id="KAF2254613.1"/>
    </source>
</evidence>
<protein>
    <submittedName>
        <fullName evidence="1">Uncharacterized protein</fullName>
    </submittedName>
</protein>
<dbReference type="Proteomes" id="UP000800094">
    <property type="component" value="Unassembled WGS sequence"/>
</dbReference>
<gene>
    <name evidence="1" type="ORF">BU26DRAFT_514495</name>
</gene>
<organism evidence="1 2">
    <name type="scientific">Trematosphaeria pertusa</name>
    <dbReference type="NCBI Taxonomy" id="390896"/>
    <lineage>
        <taxon>Eukaryota</taxon>
        <taxon>Fungi</taxon>
        <taxon>Dikarya</taxon>
        <taxon>Ascomycota</taxon>
        <taxon>Pezizomycotina</taxon>
        <taxon>Dothideomycetes</taxon>
        <taxon>Pleosporomycetidae</taxon>
        <taxon>Pleosporales</taxon>
        <taxon>Massarineae</taxon>
        <taxon>Trematosphaeriaceae</taxon>
        <taxon>Trematosphaeria</taxon>
    </lineage>
</organism>
<proteinExistence type="predicted"/>
<keyword evidence="2" id="KW-1185">Reference proteome</keyword>
<dbReference type="RefSeq" id="XP_033689617.1">
    <property type="nucleotide sequence ID" value="XM_033827850.1"/>
</dbReference>
<dbReference type="AlphaFoldDB" id="A0A6A6IZN2"/>
<reference evidence="1" key="1">
    <citation type="journal article" date="2020" name="Stud. Mycol.">
        <title>101 Dothideomycetes genomes: a test case for predicting lifestyles and emergence of pathogens.</title>
        <authorList>
            <person name="Haridas S."/>
            <person name="Albert R."/>
            <person name="Binder M."/>
            <person name="Bloem J."/>
            <person name="Labutti K."/>
            <person name="Salamov A."/>
            <person name="Andreopoulos B."/>
            <person name="Baker S."/>
            <person name="Barry K."/>
            <person name="Bills G."/>
            <person name="Bluhm B."/>
            <person name="Cannon C."/>
            <person name="Castanera R."/>
            <person name="Culley D."/>
            <person name="Daum C."/>
            <person name="Ezra D."/>
            <person name="Gonzalez J."/>
            <person name="Henrissat B."/>
            <person name="Kuo A."/>
            <person name="Liang C."/>
            <person name="Lipzen A."/>
            <person name="Lutzoni F."/>
            <person name="Magnuson J."/>
            <person name="Mondo S."/>
            <person name="Nolan M."/>
            <person name="Ohm R."/>
            <person name="Pangilinan J."/>
            <person name="Park H.-J."/>
            <person name="Ramirez L."/>
            <person name="Alfaro M."/>
            <person name="Sun H."/>
            <person name="Tritt A."/>
            <person name="Yoshinaga Y."/>
            <person name="Zwiers L.-H."/>
            <person name="Turgeon B."/>
            <person name="Goodwin S."/>
            <person name="Spatafora J."/>
            <person name="Crous P."/>
            <person name="Grigoriev I."/>
        </authorList>
    </citation>
    <scope>NUCLEOTIDE SEQUENCE</scope>
    <source>
        <strain evidence="1">CBS 122368</strain>
    </source>
</reference>
<dbReference type="GeneID" id="54581180"/>
<name>A0A6A6IZN2_9PLEO</name>
<evidence type="ECO:0000313" key="2">
    <source>
        <dbReference type="Proteomes" id="UP000800094"/>
    </source>
</evidence>
<dbReference type="EMBL" id="ML987190">
    <property type="protein sequence ID" value="KAF2254613.1"/>
    <property type="molecule type" value="Genomic_DNA"/>
</dbReference>
<accession>A0A6A6IZN2</accession>
<sequence>MDWTPLLQRTPVRHAPPSCRIKRPRTNHRMRFTSRFLILLRLAPVSSAGGSSHRLFGAMPNRALQGKLILGSPTASRCIRYGRLFSDSPRAGRVDGVSIPSLVCCLC</sequence>